<dbReference type="EMBL" id="WNDX01000079">
    <property type="protein sequence ID" value="KAF1042580.1"/>
    <property type="molecule type" value="Genomic_DNA"/>
</dbReference>
<feature type="region of interest" description="Disordered" evidence="1">
    <location>
        <begin position="1"/>
        <end position="20"/>
    </location>
</feature>
<name>A0A7V8FVQ2_9BURK</name>
<dbReference type="Proteomes" id="UP000462435">
    <property type="component" value="Unassembled WGS sequence"/>
</dbReference>
<dbReference type="AlphaFoldDB" id="A0A7V8FVQ2"/>
<accession>A0A7V8FVQ2</accession>
<organism evidence="2 3">
    <name type="scientific">Herbaspirillum frisingense</name>
    <dbReference type="NCBI Taxonomy" id="92645"/>
    <lineage>
        <taxon>Bacteria</taxon>
        <taxon>Pseudomonadati</taxon>
        <taxon>Pseudomonadota</taxon>
        <taxon>Betaproteobacteria</taxon>
        <taxon>Burkholderiales</taxon>
        <taxon>Oxalobacteraceae</taxon>
        <taxon>Herbaspirillum</taxon>
    </lineage>
</organism>
<evidence type="ECO:0000256" key="1">
    <source>
        <dbReference type="SAM" id="MobiDB-lite"/>
    </source>
</evidence>
<protein>
    <submittedName>
        <fullName evidence="2">Uncharacterized protein</fullName>
    </submittedName>
</protein>
<proteinExistence type="predicted"/>
<reference evidence="3" key="1">
    <citation type="journal article" date="2020" name="MBio">
        <title>Horizontal gene transfer to a defensive symbiont with a reduced genome amongst a multipartite beetle microbiome.</title>
        <authorList>
            <person name="Waterworth S.C."/>
            <person name="Florez L.V."/>
            <person name="Rees E.R."/>
            <person name="Hertweck C."/>
            <person name="Kaltenpoth M."/>
            <person name="Kwan J.C."/>
        </authorList>
    </citation>
    <scope>NUCLEOTIDE SEQUENCE [LARGE SCALE GENOMIC DNA]</scope>
</reference>
<gene>
    <name evidence="2" type="ORF">GAK35_02627</name>
</gene>
<comment type="caution">
    <text evidence="2">The sequence shown here is derived from an EMBL/GenBank/DDBJ whole genome shotgun (WGS) entry which is preliminary data.</text>
</comment>
<sequence length="128" mass="14290">MPIQADSPIPPQTGGAVSRAKSECDILRKNQKNTAESAEYCTSSQAAGKGGVLAKLCGILCNQSEFRTFLMRRWPDADVINTAAQAAEFVRLQCEVQSRKCFDLDAEAAERFHDRIRIPYVNWQLGRR</sequence>
<evidence type="ECO:0000313" key="2">
    <source>
        <dbReference type="EMBL" id="KAF1042580.1"/>
    </source>
</evidence>
<evidence type="ECO:0000313" key="3">
    <source>
        <dbReference type="Proteomes" id="UP000462435"/>
    </source>
</evidence>